<evidence type="ECO:0000313" key="3">
    <source>
        <dbReference type="EMBL" id="RMX47136.1"/>
    </source>
</evidence>
<organism evidence="3 4">
    <name type="scientific">Pocillopora damicornis</name>
    <name type="common">Cauliflower coral</name>
    <name type="synonym">Millepora damicornis</name>
    <dbReference type="NCBI Taxonomy" id="46731"/>
    <lineage>
        <taxon>Eukaryota</taxon>
        <taxon>Metazoa</taxon>
        <taxon>Cnidaria</taxon>
        <taxon>Anthozoa</taxon>
        <taxon>Hexacorallia</taxon>
        <taxon>Scleractinia</taxon>
        <taxon>Astrocoeniina</taxon>
        <taxon>Pocilloporidae</taxon>
        <taxon>Pocillopora</taxon>
    </lineage>
</organism>
<feature type="region of interest" description="Disordered" evidence="2">
    <location>
        <begin position="764"/>
        <end position="789"/>
    </location>
</feature>
<comment type="caution">
    <text evidence="3">The sequence shown here is derived from an EMBL/GenBank/DDBJ whole genome shotgun (WGS) entry which is preliminary data.</text>
</comment>
<dbReference type="Pfam" id="PF15818">
    <property type="entry name" value="CCDC73"/>
    <property type="match status" value="1"/>
</dbReference>
<feature type="region of interest" description="Disordered" evidence="2">
    <location>
        <begin position="1"/>
        <end position="21"/>
    </location>
</feature>
<dbReference type="PANTHER" id="PTHR28660:SF1">
    <property type="entry name" value="COILED-COIL DOMAIN-CONTAINING PROTEIN 73"/>
    <property type="match status" value="1"/>
</dbReference>
<sequence length="943" mass="107470">MSCKEEVEKNVSSSNGVEDEVEDEVLISLCESSDTCGDDVSSGKEKNGETISRNKYKLPELLTTIGQRAYSSSANDKRLTKEENMKDAVKPVKQDENMSATGTRQDCRDGTKVSNSYPSADEATIGIDESRTVRFKNNLFVAIEELRIQREELIAKNIILIEQQTQMEIDSKKQQEDRLLQYEEDKAKHTLAVECAEKELKVLKDEVRTLHLVKYKLEKKIKEQDRLIQLQNSARDSHESQISTLEKRSKKALDRCSQLAELVEKTETKVTVASRLHRKLMYTNEHQKCLLQSCRKELECKKFELVALKAALSQKKDSLSSDSDKERSRLDALERELHMQHETCRKLQSQQEDSREENKKLMQSLEEAHALLDRHVQSINKHCELEEVAHLELDETKTECRTLKKCLDNELHKKLSLEETLQARETEWNDQKKALESRLENLQREHNSLSEAHNSLEQLNSNWSEHNMQQKTKIESMQKELDELGKRLAQDEENLQAQKGIQEELKKTHSDEISSFKARLKQVREDLESQTHRANSLQSRCTTMQERVRELENEIINKTKEKVDCKREFTDTTCQTEDRFHEQLSLLHHKLLQAEQSFITQVGRTELLENQCVVLKERVADLFQKVARKDGKEVKTKEEISITFPTDTMSKTELDDLGSVDGSASSETSKPTETLRQVETVPDRKSLIDNSRAEGHINYGACNRDVIVLSDEANLSNAGAKSCAAVKIYQESLESQRNISENKSQATASSIDVANEAFISKALDSSTTSTLEPSAESEGNLKNSRDGDKDDIAFLRDNEASLALRAAKAGRGNESETENEQAVEDGDEIGICKESKTSADLEDKRCKEKDGQLDAAITPYKANVSAKKVRFNLEDSKPSNDQPSNVSEENSQKEPDMMFSDDEGGDNRCSNIDEDVSQRINRIQNLLRCDRLRTNRKRKYPVT</sequence>
<name>A0A3M6U0I7_POCDA</name>
<dbReference type="AlphaFoldDB" id="A0A3M6U0I7"/>
<keyword evidence="4" id="KW-1185">Reference proteome</keyword>
<feature type="compositionally biased region" description="Polar residues" evidence="2">
    <location>
        <begin position="662"/>
        <end position="677"/>
    </location>
</feature>
<dbReference type="PANTHER" id="PTHR28660">
    <property type="entry name" value="COILED-COIL DOMAIN-CONTAINING PROTEIN 73"/>
    <property type="match status" value="1"/>
</dbReference>
<evidence type="ECO:0000256" key="1">
    <source>
        <dbReference type="SAM" id="Coils"/>
    </source>
</evidence>
<feature type="compositionally biased region" description="Acidic residues" evidence="2">
    <location>
        <begin position="815"/>
        <end position="828"/>
    </location>
</feature>
<feature type="coiled-coil region" evidence="1">
    <location>
        <begin position="425"/>
        <end position="568"/>
    </location>
</feature>
<evidence type="ECO:0000256" key="2">
    <source>
        <dbReference type="SAM" id="MobiDB-lite"/>
    </source>
</evidence>
<feature type="compositionally biased region" description="Polar residues" evidence="2">
    <location>
        <begin position="879"/>
        <end position="889"/>
    </location>
</feature>
<feature type="coiled-coil region" evidence="1">
    <location>
        <begin position="316"/>
        <end position="367"/>
    </location>
</feature>
<gene>
    <name evidence="3" type="ORF">pdam_00016229</name>
</gene>
<dbReference type="Proteomes" id="UP000275408">
    <property type="component" value="Unassembled WGS sequence"/>
</dbReference>
<dbReference type="OrthoDB" id="6145717at2759"/>
<feature type="region of interest" description="Disordered" evidence="2">
    <location>
        <begin position="806"/>
        <end position="828"/>
    </location>
</feature>
<dbReference type="STRING" id="46731.A0A3M6U0I7"/>
<evidence type="ECO:0000313" key="4">
    <source>
        <dbReference type="Proteomes" id="UP000275408"/>
    </source>
</evidence>
<dbReference type="EMBL" id="RCHS01002482">
    <property type="protein sequence ID" value="RMX47136.1"/>
    <property type="molecule type" value="Genomic_DNA"/>
</dbReference>
<accession>A0A3M6U0I7</accession>
<feature type="coiled-coil region" evidence="1">
    <location>
        <begin position="136"/>
        <end position="255"/>
    </location>
</feature>
<keyword evidence="1" id="KW-0175">Coiled coil</keyword>
<dbReference type="InterPro" id="IPR031650">
    <property type="entry name" value="CCDC73"/>
</dbReference>
<feature type="region of interest" description="Disordered" evidence="2">
    <location>
        <begin position="872"/>
        <end position="915"/>
    </location>
</feature>
<feature type="region of interest" description="Disordered" evidence="2">
    <location>
        <begin position="93"/>
        <end position="116"/>
    </location>
</feature>
<proteinExistence type="predicted"/>
<feature type="region of interest" description="Disordered" evidence="2">
    <location>
        <begin position="651"/>
        <end position="680"/>
    </location>
</feature>
<feature type="non-terminal residue" evidence="3">
    <location>
        <position position="943"/>
    </location>
</feature>
<reference evidence="3 4" key="1">
    <citation type="journal article" date="2018" name="Sci. Rep.">
        <title>Comparative analysis of the Pocillopora damicornis genome highlights role of immune system in coral evolution.</title>
        <authorList>
            <person name="Cunning R."/>
            <person name="Bay R.A."/>
            <person name="Gillette P."/>
            <person name="Baker A.C."/>
            <person name="Traylor-Knowles N."/>
        </authorList>
    </citation>
    <scope>NUCLEOTIDE SEQUENCE [LARGE SCALE GENOMIC DNA]</scope>
    <source>
        <strain evidence="3">RSMAS</strain>
        <tissue evidence="3">Whole animal</tissue>
    </source>
</reference>
<protein>
    <submittedName>
        <fullName evidence="3">Uncharacterized protein</fullName>
    </submittedName>
</protein>